<dbReference type="GO" id="GO:0070403">
    <property type="term" value="F:NAD+ binding"/>
    <property type="evidence" value="ECO:0007669"/>
    <property type="project" value="InterPro"/>
</dbReference>
<keyword evidence="4" id="KW-0479">Metal-binding</keyword>
<proteinExistence type="predicted"/>
<dbReference type="InterPro" id="IPR003000">
    <property type="entry name" value="Sirtuin"/>
</dbReference>
<feature type="binding site" evidence="4">
    <location>
        <position position="161"/>
    </location>
    <ligand>
        <name>Zn(2+)</name>
        <dbReference type="ChEBI" id="CHEBI:29105"/>
    </ligand>
</feature>
<dbReference type="GO" id="GO:0046872">
    <property type="term" value="F:metal ion binding"/>
    <property type="evidence" value="ECO:0007669"/>
    <property type="project" value="UniProtKB-KW"/>
</dbReference>
<evidence type="ECO:0000256" key="4">
    <source>
        <dbReference type="PROSITE-ProRule" id="PRU00236"/>
    </source>
</evidence>
<sequence>MQDETEDAIAELHAMLDRADRIVSFTGAGISTESGVPDFRSPGSPWMVNKPIPFEAFVTSREARREAWRRKFTMDDHYRDAQPNIGHRALARLVADGRSPAIVTQNIDGLHQASGVPEEQVIELHGNGTYATCLDCGWRHELAAIRPAFEATGEPPSCLMCTGPVKSATISFGQAMPQEAMMRAQGLALECDLFLVVGSSLVVFPAATLPVIAKRQGARLVILNREPTELDAIADLVIRAESGKALAPLLS</sequence>
<dbReference type="RefSeq" id="WP_038365545.1">
    <property type="nucleotide sequence ID" value="NZ_JACXWY010000006.1"/>
</dbReference>
<feature type="binding site" evidence="4">
    <location>
        <position position="158"/>
    </location>
    <ligand>
        <name>Zn(2+)</name>
        <dbReference type="ChEBI" id="CHEBI:29105"/>
    </ligand>
</feature>
<dbReference type="PANTHER" id="PTHR11085">
    <property type="entry name" value="NAD-DEPENDENT PROTEIN DEACYLASE SIRTUIN-5, MITOCHONDRIAL-RELATED"/>
    <property type="match status" value="1"/>
</dbReference>
<dbReference type="InterPro" id="IPR026590">
    <property type="entry name" value="Ssirtuin_cat_dom"/>
</dbReference>
<evidence type="ECO:0000256" key="1">
    <source>
        <dbReference type="ARBA" id="ARBA00012928"/>
    </source>
</evidence>
<dbReference type="AlphaFoldDB" id="A0A927ECZ5"/>
<name>A0A927ECZ5_9HYPH</name>
<feature type="binding site" evidence="4">
    <location>
        <position position="133"/>
    </location>
    <ligand>
        <name>Zn(2+)</name>
        <dbReference type="ChEBI" id="CHEBI:29105"/>
    </ligand>
</feature>
<organism evidence="6 7">
    <name type="scientific">Bosea spartocytisi</name>
    <dbReference type="NCBI Taxonomy" id="2773451"/>
    <lineage>
        <taxon>Bacteria</taxon>
        <taxon>Pseudomonadati</taxon>
        <taxon>Pseudomonadota</taxon>
        <taxon>Alphaproteobacteria</taxon>
        <taxon>Hyphomicrobiales</taxon>
        <taxon>Boseaceae</taxon>
        <taxon>Bosea</taxon>
    </lineage>
</organism>
<feature type="domain" description="Deacetylase sirtuin-type" evidence="5">
    <location>
        <begin position="2"/>
        <end position="251"/>
    </location>
</feature>
<evidence type="ECO:0000259" key="5">
    <source>
        <dbReference type="PROSITE" id="PS50305"/>
    </source>
</evidence>
<evidence type="ECO:0000256" key="2">
    <source>
        <dbReference type="ARBA" id="ARBA00022679"/>
    </source>
</evidence>
<dbReference type="Proteomes" id="UP000619295">
    <property type="component" value="Unassembled WGS sequence"/>
</dbReference>
<keyword evidence="2" id="KW-0808">Transferase</keyword>
<dbReference type="EMBL" id="JACXWY010000006">
    <property type="protein sequence ID" value="MBD3846424.1"/>
    <property type="molecule type" value="Genomic_DNA"/>
</dbReference>
<feature type="active site" description="Proton acceptor" evidence="4">
    <location>
        <position position="125"/>
    </location>
</feature>
<dbReference type="InterPro" id="IPR029035">
    <property type="entry name" value="DHS-like_NAD/FAD-binding_dom"/>
</dbReference>
<evidence type="ECO:0000313" key="7">
    <source>
        <dbReference type="Proteomes" id="UP000619295"/>
    </source>
</evidence>
<comment type="caution">
    <text evidence="6">The sequence shown here is derived from an EMBL/GenBank/DDBJ whole genome shotgun (WGS) entry which is preliminary data.</text>
</comment>
<reference evidence="6" key="1">
    <citation type="submission" date="2020-09" db="EMBL/GenBank/DDBJ databases">
        <title>Bosea spartocytisi sp. nov. a root nodule endophyte of Spartocytisus supranubius in the high mountain ecosystem fo the Teide National Park (Canary Islands, Spain).</title>
        <authorList>
            <person name="Pulido-Suarez L."/>
            <person name="Peix A."/>
            <person name="Igual J.M."/>
            <person name="Socas-Perez N."/>
            <person name="Velazquez E."/>
            <person name="Flores-Felix J.D."/>
            <person name="Leon-Barrios M."/>
        </authorList>
    </citation>
    <scope>NUCLEOTIDE SEQUENCE</scope>
    <source>
        <strain evidence="6">SSUT16</strain>
    </source>
</reference>
<dbReference type="GO" id="GO:0017136">
    <property type="term" value="F:histone deacetylase activity, NAD-dependent"/>
    <property type="evidence" value="ECO:0007669"/>
    <property type="project" value="TreeGrafter"/>
</dbReference>
<evidence type="ECO:0000313" key="6">
    <source>
        <dbReference type="EMBL" id="MBD3846424.1"/>
    </source>
</evidence>
<gene>
    <name evidence="6" type="ORF">IED13_12020</name>
</gene>
<keyword evidence="7" id="KW-1185">Reference proteome</keyword>
<dbReference type="PANTHER" id="PTHR11085:SF4">
    <property type="entry name" value="NAD-DEPENDENT PROTEIN DEACYLASE"/>
    <property type="match status" value="1"/>
</dbReference>
<evidence type="ECO:0000256" key="3">
    <source>
        <dbReference type="ARBA" id="ARBA00023027"/>
    </source>
</evidence>
<dbReference type="Pfam" id="PF02146">
    <property type="entry name" value="SIR2"/>
    <property type="match status" value="1"/>
</dbReference>
<dbReference type="Gene3D" id="2.20.28.200">
    <property type="match status" value="1"/>
</dbReference>
<dbReference type="InterPro" id="IPR050134">
    <property type="entry name" value="NAD-dep_sirtuin_deacylases"/>
</dbReference>
<keyword evidence="3" id="KW-0520">NAD</keyword>
<protein>
    <recommendedName>
        <fullName evidence="1">protein acetyllysine N-acetyltransferase</fullName>
        <ecNumber evidence="1">2.3.1.286</ecNumber>
    </recommendedName>
</protein>
<dbReference type="PROSITE" id="PS50305">
    <property type="entry name" value="SIRTUIN"/>
    <property type="match status" value="1"/>
</dbReference>
<feature type="binding site" evidence="4">
    <location>
        <position position="136"/>
    </location>
    <ligand>
        <name>Zn(2+)</name>
        <dbReference type="ChEBI" id="CHEBI:29105"/>
    </ligand>
</feature>
<dbReference type="EC" id="2.3.1.286" evidence="1"/>
<dbReference type="Gene3D" id="3.40.50.1220">
    <property type="entry name" value="TPP-binding domain"/>
    <property type="match status" value="1"/>
</dbReference>
<dbReference type="SUPFAM" id="SSF52467">
    <property type="entry name" value="DHS-like NAD/FAD-binding domain"/>
    <property type="match status" value="1"/>
</dbReference>
<keyword evidence="4" id="KW-0862">Zinc</keyword>
<accession>A0A927ECZ5</accession>